<dbReference type="NCBIfam" id="TIGR00762">
    <property type="entry name" value="DegV"/>
    <property type="match status" value="1"/>
</dbReference>
<dbReference type="SUPFAM" id="SSF82549">
    <property type="entry name" value="DAK1/DegV-like"/>
    <property type="match status" value="1"/>
</dbReference>
<keyword evidence="1" id="KW-0446">Lipid-binding</keyword>
<comment type="caution">
    <text evidence="2">The sequence shown here is derived from an EMBL/GenBank/DDBJ whole genome shotgun (WGS) entry which is preliminary data.</text>
</comment>
<dbReference type="InterPro" id="IPR003797">
    <property type="entry name" value="DegV"/>
</dbReference>
<dbReference type="Gene3D" id="3.40.50.10440">
    <property type="entry name" value="Dihydroxyacetone kinase, domain 1"/>
    <property type="match status" value="1"/>
</dbReference>
<dbReference type="Gene3D" id="3.30.1180.10">
    <property type="match status" value="1"/>
</dbReference>
<gene>
    <name evidence="2" type="primary">degV_9</name>
    <name evidence="2" type="ORF">SDC9_44803</name>
</gene>
<evidence type="ECO:0000313" key="2">
    <source>
        <dbReference type="EMBL" id="MPL98597.1"/>
    </source>
</evidence>
<dbReference type="PANTHER" id="PTHR33434">
    <property type="entry name" value="DEGV DOMAIN-CONTAINING PROTEIN DR_1986-RELATED"/>
    <property type="match status" value="1"/>
</dbReference>
<sequence length="300" mass="33131">MMVLPVRVVHSVGVKGVDDVSYQIITDATADMDWSLWDVCVIPMEVRLNNLTYVHGPNGTIGIPDFYKAQQAGAETGTSQISPYEFNRVFEKYLSQGMDILYLGFSSGMSGTFQNSCLTVDELMKQYPERRIICVDTLAASVMEGYLVYEAARKKAEGIALEDLADWVKALRKQAYCRFVVDDLNTLKRGGRISSANAFVGTTLQIKPILKINEKGCLQMIDKKRGRKKSINDLLNYYHTNSMKSIGGVVVIGHGNCLEDAETLRDAIQEQYPNTKVIVTHVGPVIGAHTGAGMLSIAFC</sequence>
<dbReference type="InterPro" id="IPR043168">
    <property type="entry name" value="DegV_C"/>
</dbReference>
<proteinExistence type="predicted"/>
<organism evidence="2">
    <name type="scientific">bioreactor metagenome</name>
    <dbReference type="NCBI Taxonomy" id="1076179"/>
    <lineage>
        <taxon>unclassified sequences</taxon>
        <taxon>metagenomes</taxon>
        <taxon>ecological metagenomes</taxon>
    </lineage>
</organism>
<dbReference type="InterPro" id="IPR050270">
    <property type="entry name" value="DegV_domain_contain"/>
</dbReference>
<dbReference type="Pfam" id="PF02645">
    <property type="entry name" value="DegV"/>
    <property type="match status" value="1"/>
</dbReference>
<dbReference type="EMBL" id="VSSQ01000617">
    <property type="protein sequence ID" value="MPL98597.1"/>
    <property type="molecule type" value="Genomic_DNA"/>
</dbReference>
<name>A0A644W4U4_9ZZZZ</name>
<evidence type="ECO:0000256" key="1">
    <source>
        <dbReference type="ARBA" id="ARBA00023121"/>
    </source>
</evidence>
<accession>A0A644W4U4</accession>
<protein>
    <submittedName>
        <fullName evidence="2">Protein DegV</fullName>
    </submittedName>
</protein>
<dbReference type="GO" id="GO:0008289">
    <property type="term" value="F:lipid binding"/>
    <property type="evidence" value="ECO:0007669"/>
    <property type="project" value="UniProtKB-KW"/>
</dbReference>
<dbReference type="AlphaFoldDB" id="A0A644W4U4"/>
<reference evidence="2" key="1">
    <citation type="submission" date="2019-08" db="EMBL/GenBank/DDBJ databases">
        <authorList>
            <person name="Kucharzyk K."/>
            <person name="Murdoch R.W."/>
            <person name="Higgins S."/>
            <person name="Loffler F."/>
        </authorList>
    </citation>
    <scope>NUCLEOTIDE SEQUENCE</scope>
</reference>
<dbReference type="PROSITE" id="PS51482">
    <property type="entry name" value="DEGV"/>
    <property type="match status" value="1"/>
</dbReference>
<dbReference type="PANTHER" id="PTHR33434:SF2">
    <property type="entry name" value="FATTY ACID-BINDING PROTEIN TM_1468"/>
    <property type="match status" value="1"/>
</dbReference>
<dbReference type="Gene3D" id="2.20.28.50">
    <property type="entry name" value="degv family protein"/>
    <property type="match status" value="1"/>
</dbReference>